<sequence length="99" mass="11086">MANLTRTLRQISLAIVVMQVAAVKFVCVYERSALSLQDALATAGFILLPAYWAFKDLAGLKMEEASSPWKFAVSVMFNVLLVSVVPLLFYYFLMFVVDL</sequence>
<organism evidence="2 3">
    <name type="scientific">Aquilegia coerulea</name>
    <name type="common">Rocky mountain columbine</name>
    <dbReference type="NCBI Taxonomy" id="218851"/>
    <lineage>
        <taxon>Eukaryota</taxon>
        <taxon>Viridiplantae</taxon>
        <taxon>Streptophyta</taxon>
        <taxon>Embryophyta</taxon>
        <taxon>Tracheophyta</taxon>
        <taxon>Spermatophyta</taxon>
        <taxon>Magnoliopsida</taxon>
        <taxon>Ranunculales</taxon>
        <taxon>Ranunculaceae</taxon>
        <taxon>Thalictroideae</taxon>
        <taxon>Aquilegia</taxon>
    </lineage>
</organism>
<name>A0A2G5E3D4_AQUCA</name>
<feature type="transmembrane region" description="Helical" evidence="1">
    <location>
        <begin position="75"/>
        <end position="97"/>
    </location>
</feature>
<keyword evidence="1" id="KW-1133">Transmembrane helix</keyword>
<keyword evidence="1" id="KW-0812">Transmembrane</keyword>
<proteinExistence type="predicted"/>
<evidence type="ECO:0000313" key="2">
    <source>
        <dbReference type="EMBL" id="PIA50273.1"/>
    </source>
</evidence>
<evidence type="ECO:0000313" key="3">
    <source>
        <dbReference type="Proteomes" id="UP000230069"/>
    </source>
</evidence>
<reference evidence="2 3" key="1">
    <citation type="submission" date="2017-09" db="EMBL/GenBank/DDBJ databases">
        <title>WGS assembly of Aquilegia coerulea Goldsmith.</title>
        <authorList>
            <person name="Hodges S."/>
            <person name="Kramer E."/>
            <person name="Nordborg M."/>
            <person name="Tomkins J."/>
            <person name="Borevitz J."/>
            <person name="Derieg N."/>
            <person name="Yan J."/>
            <person name="Mihaltcheva S."/>
            <person name="Hayes R.D."/>
            <person name="Rokhsar D."/>
        </authorList>
    </citation>
    <scope>NUCLEOTIDE SEQUENCE [LARGE SCALE GENOMIC DNA]</scope>
    <source>
        <strain evidence="3">cv. Goldsmith</strain>
    </source>
</reference>
<keyword evidence="3" id="KW-1185">Reference proteome</keyword>
<evidence type="ECO:0000256" key="1">
    <source>
        <dbReference type="SAM" id="Phobius"/>
    </source>
</evidence>
<protein>
    <submittedName>
        <fullName evidence="2">Uncharacterized protein</fullName>
    </submittedName>
</protein>
<dbReference type="AlphaFoldDB" id="A0A2G5E3D4"/>
<feature type="transmembrane region" description="Helical" evidence="1">
    <location>
        <begin position="35"/>
        <end position="54"/>
    </location>
</feature>
<accession>A0A2G5E3D4</accession>
<dbReference type="EMBL" id="KZ305030">
    <property type="protein sequence ID" value="PIA50273.1"/>
    <property type="molecule type" value="Genomic_DNA"/>
</dbReference>
<dbReference type="Proteomes" id="UP000230069">
    <property type="component" value="Unassembled WGS sequence"/>
</dbReference>
<dbReference type="InParanoid" id="A0A2G5E3D4"/>
<gene>
    <name evidence="2" type="ORF">AQUCO_01300783v1</name>
</gene>
<keyword evidence="1" id="KW-0472">Membrane</keyword>